<dbReference type="Gene3D" id="3.30.70.890">
    <property type="entry name" value="GHMP kinase, C-terminal domain"/>
    <property type="match status" value="1"/>
</dbReference>
<feature type="non-terminal residue" evidence="2">
    <location>
        <position position="1"/>
    </location>
</feature>
<evidence type="ECO:0000259" key="1">
    <source>
        <dbReference type="Pfam" id="PF08544"/>
    </source>
</evidence>
<dbReference type="EMBL" id="BARV01007793">
    <property type="protein sequence ID" value="GAI12811.1"/>
    <property type="molecule type" value="Genomic_DNA"/>
</dbReference>
<dbReference type="SUPFAM" id="SSF55060">
    <property type="entry name" value="GHMP Kinase, C-terminal domain"/>
    <property type="match status" value="1"/>
</dbReference>
<feature type="domain" description="GHMP kinase C-terminal" evidence="1">
    <location>
        <begin position="98"/>
        <end position="168"/>
    </location>
</feature>
<dbReference type="InterPro" id="IPR036554">
    <property type="entry name" value="GHMP_kinase_C_sf"/>
</dbReference>
<gene>
    <name evidence="2" type="ORF">S06H3_15812</name>
</gene>
<name>X1M407_9ZZZZ</name>
<organism evidence="2">
    <name type="scientific">marine sediment metagenome</name>
    <dbReference type="NCBI Taxonomy" id="412755"/>
    <lineage>
        <taxon>unclassified sequences</taxon>
        <taxon>metagenomes</taxon>
        <taxon>ecological metagenomes</taxon>
    </lineage>
</organism>
<dbReference type="AlphaFoldDB" id="X1M407"/>
<dbReference type="Pfam" id="PF08544">
    <property type="entry name" value="GHMP_kinases_C"/>
    <property type="match status" value="1"/>
</dbReference>
<sequence length="194" mass="20310">PITVDPLPAQLDGFVLGDSLQPKDTTGTLAGSRSAVEAGLRVLQQRIPDFSFRTASVDSVGPCLAEMSEDSAKRIVANFHNRDLCQQGRQLLSQPEVDEAELGRLLLEHHRHLRDGIGVSTPKLDSLIDASMEAGALGGKVNGSGGGGCMFAYAPGRQQEVKEAIDAAGGRGIIISIREGAAIAEGEAEEGLVP</sequence>
<reference evidence="2" key="1">
    <citation type="journal article" date="2014" name="Front. Microbiol.">
        <title>High frequency of phylogenetically diverse reductive dehalogenase-homologous genes in deep subseafloor sedimentary metagenomes.</title>
        <authorList>
            <person name="Kawai M."/>
            <person name="Futagami T."/>
            <person name="Toyoda A."/>
            <person name="Takaki Y."/>
            <person name="Nishi S."/>
            <person name="Hori S."/>
            <person name="Arai W."/>
            <person name="Tsubouchi T."/>
            <person name="Morono Y."/>
            <person name="Uchiyama I."/>
            <person name="Ito T."/>
            <person name="Fujiyama A."/>
            <person name="Inagaki F."/>
            <person name="Takami H."/>
        </authorList>
    </citation>
    <scope>NUCLEOTIDE SEQUENCE</scope>
    <source>
        <strain evidence="2">Expedition CK06-06</strain>
    </source>
</reference>
<accession>X1M407</accession>
<dbReference type="InterPro" id="IPR013750">
    <property type="entry name" value="GHMP_kinase_C_dom"/>
</dbReference>
<protein>
    <recommendedName>
        <fullName evidence="1">GHMP kinase C-terminal domain-containing protein</fullName>
    </recommendedName>
</protein>
<evidence type="ECO:0000313" key="2">
    <source>
        <dbReference type="EMBL" id="GAI12811.1"/>
    </source>
</evidence>
<comment type="caution">
    <text evidence="2">The sequence shown here is derived from an EMBL/GenBank/DDBJ whole genome shotgun (WGS) entry which is preliminary data.</text>
</comment>
<proteinExistence type="predicted"/>